<evidence type="ECO:0000259" key="8">
    <source>
        <dbReference type="PROSITE" id="PS50850"/>
    </source>
</evidence>
<keyword evidence="4 7" id="KW-0812">Transmembrane</keyword>
<dbReference type="Pfam" id="PF07690">
    <property type="entry name" value="MFS_1"/>
    <property type="match status" value="1"/>
</dbReference>
<feature type="transmembrane region" description="Helical" evidence="7">
    <location>
        <begin position="307"/>
        <end position="324"/>
    </location>
</feature>
<keyword evidence="2" id="KW-0813">Transport</keyword>
<dbReference type="Proteomes" id="UP000309676">
    <property type="component" value="Unassembled WGS sequence"/>
</dbReference>
<evidence type="ECO:0000256" key="7">
    <source>
        <dbReference type="SAM" id="Phobius"/>
    </source>
</evidence>
<dbReference type="InterPro" id="IPR036259">
    <property type="entry name" value="MFS_trans_sf"/>
</dbReference>
<dbReference type="OrthoDB" id="9775268at2"/>
<dbReference type="SUPFAM" id="SSF103473">
    <property type="entry name" value="MFS general substrate transporter"/>
    <property type="match status" value="1"/>
</dbReference>
<evidence type="ECO:0000256" key="4">
    <source>
        <dbReference type="ARBA" id="ARBA00022692"/>
    </source>
</evidence>
<organism evidence="9 10">
    <name type="scientific">Paenibacillus antri</name>
    <dbReference type="NCBI Taxonomy" id="2582848"/>
    <lineage>
        <taxon>Bacteria</taxon>
        <taxon>Bacillati</taxon>
        <taxon>Bacillota</taxon>
        <taxon>Bacilli</taxon>
        <taxon>Bacillales</taxon>
        <taxon>Paenibacillaceae</taxon>
        <taxon>Paenibacillus</taxon>
    </lineage>
</organism>
<keyword evidence="10" id="KW-1185">Reference proteome</keyword>
<dbReference type="InterPro" id="IPR011701">
    <property type="entry name" value="MFS"/>
</dbReference>
<feature type="transmembrane region" description="Helical" evidence="7">
    <location>
        <begin position="9"/>
        <end position="35"/>
    </location>
</feature>
<keyword evidence="6 7" id="KW-0472">Membrane</keyword>
<evidence type="ECO:0000256" key="2">
    <source>
        <dbReference type="ARBA" id="ARBA00022448"/>
    </source>
</evidence>
<sequence length="401" mass="43012">MQSQWKKSFAFIFGGQIFSILTSFMVQFSIIWHLTETTGSAAVLMIAGLAGFLPQAVLGPFIGVWLDRWNRKLTMIVADSVIALSSLLLGAYYLWGEPSLWVVYAILLIRSTASSFHAPAFQAAIPLIAPGEQLTRVAGWHQLVFSSSSVLGPALGIAVYSATSLGTVLLLDVAGALIANLMLLFVRIEQPKPEAVQTPSFRKEFKLGWASFVAAKPIVFLSIAMAVFSVVFMPLAMLFPLMTLSHFGRGGYSASVIEAVFGIGMILGGALLSAFASKWKDTTYMSISLIVIGLTCVGSGAVGNEAFIAFAVLSFFMGAAAPLFNGPYMAMIQKSFEPEKLGRVLSIVTSIGLLSSPIGLALAGPVVDRFGVQTWFFWSGIVVVLIGVLIYAKFYRSGEQA</sequence>
<dbReference type="PROSITE" id="PS50850">
    <property type="entry name" value="MFS"/>
    <property type="match status" value="1"/>
</dbReference>
<feature type="transmembrane region" description="Helical" evidence="7">
    <location>
        <begin position="73"/>
        <end position="95"/>
    </location>
</feature>
<gene>
    <name evidence="9" type="ORF">FE782_17470</name>
</gene>
<dbReference type="InterPro" id="IPR020846">
    <property type="entry name" value="MFS_dom"/>
</dbReference>
<protein>
    <submittedName>
        <fullName evidence="9">MFS transporter</fullName>
    </submittedName>
</protein>
<keyword evidence="5 7" id="KW-1133">Transmembrane helix</keyword>
<dbReference type="PANTHER" id="PTHR23513">
    <property type="entry name" value="INTEGRAL MEMBRANE EFFLUX PROTEIN-RELATED"/>
    <property type="match status" value="1"/>
</dbReference>
<accession>A0A5R9G3A2</accession>
<dbReference type="AlphaFoldDB" id="A0A5R9G3A2"/>
<evidence type="ECO:0000256" key="3">
    <source>
        <dbReference type="ARBA" id="ARBA00022475"/>
    </source>
</evidence>
<evidence type="ECO:0000256" key="5">
    <source>
        <dbReference type="ARBA" id="ARBA00022989"/>
    </source>
</evidence>
<evidence type="ECO:0000256" key="6">
    <source>
        <dbReference type="ARBA" id="ARBA00023136"/>
    </source>
</evidence>
<dbReference type="EMBL" id="VCIW01000012">
    <property type="protein sequence ID" value="TLS50842.1"/>
    <property type="molecule type" value="Genomic_DNA"/>
</dbReference>
<dbReference type="RefSeq" id="WP_138195528.1">
    <property type="nucleotide sequence ID" value="NZ_VCIW01000012.1"/>
</dbReference>
<feature type="transmembrane region" description="Helical" evidence="7">
    <location>
        <begin position="41"/>
        <end position="66"/>
    </location>
</feature>
<comment type="caution">
    <text evidence="9">The sequence shown here is derived from an EMBL/GenBank/DDBJ whole genome shotgun (WGS) entry which is preliminary data.</text>
</comment>
<name>A0A5R9G3A2_9BACL</name>
<feature type="domain" description="Major facilitator superfamily (MFS) profile" evidence="8">
    <location>
        <begin position="8"/>
        <end position="399"/>
    </location>
</feature>
<reference evidence="9 10" key="1">
    <citation type="submission" date="2019-05" db="EMBL/GenBank/DDBJ databases">
        <authorList>
            <person name="Narsing Rao M.P."/>
            <person name="Li W.J."/>
        </authorList>
    </citation>
    <scope>NUCLEOTIDE SEQUENCE [LARGE SCALE GENOMIC DNA]</scope>
    <source>
        <strain evidence="9 10">SYSU_K30003</strain>
    </source>
</reference>
<comment type="subcellular location">
    <subcellularLocation>
        <location evidence="1">Cell membrane</location>
        <topology evidence="1">Multi-pass membrane protein</topology>
    </subcellularLocation>
</comment>
<dbReference type="PANTHER" id="PTHR23513:SF6">
    <property type="entry name" value="MAJOR FACILITATOR SUPERFAMILY ASSOCIATED DOMAIN-CONTAINING PROTEIN"/>
    <property type="match status" value="1"/>
</dbReference>
<keyword evidence="3" id="KW-1003">Cell membrane</keyword>
<feature type="transmembrane region" description="Helical" evidence="7">
    <location>
        <begin position="344"/>
        <end position="363"/>
    </location>
</feature>
<dbReference type="GO" id="GO:0022857">
    <property type="term" value="F:transmembrane transporter activity"/>
    <property type="evidence" value="ECO:0007669"/>
    <property type="project" value="InterPro"/>
</dbReference>
<feature type="transmembrane region" description="Helical" evidence="7">
    <location>
        <begin position="252"/>
        <end position="276"/>
    </location>
</feature>
<evidence type="ECO:0000256" key="1">
    <source>
        <dbReference type="ARBA" id="ARBA00004651"/>
    </source>
</evidence>
<feature type="transmembrane region" description="Helical" evidence="7">
    <location>
        <begin position="283"/>
        <end position="301"/>
    </location>
</feature>
<evidence type="ECO:0000313" key="10">
    <source>
        <dbReference type="Proteomes" id="UP000309676"/>
    </source>
</evidence>
<feature type="transmembrane region" description="Helical" evidence="7">
    <location>
        <begin position="375"/>
        <end position="395"/>
    </location>
</feature>
<dbReference type="GO" id="GO:0005886">
    <property type="term" value="C:plasma membrane"/>
    <property type="evidence" value="ECO:0007669"/>
    <property type="project" value="UniProtKB-SubCell"/>
</dbReference>
<proteinExistence type="predicted"/>
<dbReference type="CDD" id="cd06173">
    <property type="entry name" value="MFS_MefA_like"/>
    <property type="match status" value="1"/>
</dbReference>
<feature type="transmembrane region" description="Helical" evidence="7">
    <location>
        <begin position="207"/>
        <end position="232"/>
    </location>
</feature>
<evidence type="ECO:0000313" key="9">
    <source>
        <dbReference type="EMBL" id="TLS50842.1"/>
    </source>
</evidence>
<dbReference type="Gene3D" id="1.20.1250.20">
    <property type="entry name" value="MFS general substrate transporter like domains"/>
    <property type="match status" value="1"/>
</dbReference>